<dbReference type="AlphaFoldDB" id="A0A9W7DYR8"/>
<evidence type="ECO:0000313" key="2">
    <source>
        <dbReference type="Proteomes" id="UP001165082"/>
    </source>
</evidence>
<dbReference type="Proteomes" id="UP001165082">
    <property type="component" value="Unassembled WGS sequence"/>
</dbReference>
<name>A0A9W7DYR8_9STRA</name>
<comment type="caution">
    <text evidence="1">The sequence shown here is derived from an EMBL/GenBank/DDBJ whole genome shotgun (WGS) entry which is preliminary data.</text>
</comment>
<dbReference type="EMBL" id="BRXZ01005028">
    <property type="protein sequence ID" value="GMH59015.1"/>
    <property type="molecule type" value="Genomic_DNA"/>
</dbReference>
<feature type="non-terminal residue" evidence="1">
    <location>
        <position position="1"/>
    </location>
</feature>
<sequence>ITVWTTNTTEFNPTNYANMFNNADAWLVDYAYTVKSDVCSERAPFGPAECWSVSVIPEALTDGNSTTVGTMFWAMSTWCDIGPVEWDLSYGQTYGSIEGWNITFVTDMSSLVFKYCGREGNSSLAAR</sequence>
<reference evidence="1" key="1">
    <citation type="submission" date="2022-07" db="EMBL/GenBank/DDBJ databases">
        <title>Genome analysis of Parmales, a sister group of diatoms, reveals the evolutionary specialization of diatoms from phago-mixotrophs to photoautotrophs.</title>
        <authorList>
            <person name="Ban H."/>
            <person name="Sato S."/>
            <person name="Yoshikawa S."/>
            <person name="Kazumasa Y."/>
            <person name="Nakamura Y."/>
            <person name="Ichinomiya M."/>
            <person name="Saitoh K."/>
            <person name="Sato N."/>
            <person name="Blanc-Mathieu R."/>
            <person name="Endo H."/>
            <person name="Kuwata A."/>
            <person name="Ogata H."/>
        </authorList>
    </citation>
    <scope>NUCLEOTIDE SEQUENCE</scope>
</reference>
<feature type="non-terminal residue" evidence="1">
    <location>
        <position position="127"/>
    </location>
</feature>
<gene>
    <name evidence="1" type="ORF">TrRE_jg7530</name>
</gene>
<proteinExistence type="predicted"/>
<evidence type="ECO:0000313" key="1">
    <source>
        <dbReference type="EMBL" id="GMH59015.1"/>
    </source>
</evidence>
<keyword evidence="2" id="KW-1185">Reference proteome</keyword>
<protein>
    <submittedName>
        <fullName evidence="1">Uncharacterized protein</fullName>
    </submittedName>
</protein>
<accession>A0A9W7DYR8</accession>
<organism evidence="1 2">
    <name type="scientific">Triparma retinervis</name>
    <dbReference type="NCBI Taxonomy" id="2557542"/>
    <lineage>
        <taxon>Eukaryota</taxon>
        <taxon>Sar</taxon>
        <taxon>Stramenopiles</taxon>
        <taxon>Ochrophyta</taxon>
        <taxon>Bolidophyceae</taxon>
        <taxon>Parmales</taxon>
        <taxon>Triparmaceae</taxon>
        <taxon>Triparma</taxon>
    </lineage>
</organism>